<dbReference type="PANTHER" id="PTHR21266:SF60">
    <property type="entry name" value="3-KETOSTEROID-9-ALPHA-MONOOXYGENASE, OXYGENASE COMPONENT"/>
    <property type="match status" value="1"/>
</dbReference>
<keyword evidence="5" id="KW-0411">Iron-sulfur</keyword>
<accession>A0A1T5EK06</accession>
<dbReference type="GO" id="GO:0046872">
    <property type="term" value="F:metal ion binding"/>
    <property type="evidence" value="ECO:0007669"/>
    <property type="project" value="UniProtKB-KW"/>
</dbReference>
<dbReference type="GO" id="GO:0051537">
    <property type="term" value="F:2 iron, 2 sulfur cluster binding"/>
    <property type="evidence" value="ECO:0007669"/>
    <property type="project" value="UniProtKB-KW"/>
</dbReference>
<dbReference type="GO" id="GO:0004497">
    <property type="term" value="F:monooxygenase activity"/>
    <property type="evidence" value="ECO:0007669"/>
    <property type="project" value="UniProtKB-KW"/>
</dbReference>
<dbReference type="PANTHER" id="PTHR21266">
    <property type="entry name" value="IRON-SULFUR DOMAIN CONTAINING PROTEIN"/>
    <property type="match status" value="1"/>
</dbReference>
<feature type="domain" description="Rieske" evidence="6">
    <location>
        <begin position="8"/>
        <end position="109"/>
    </location>
</feature>
<dbReference type="GO" id="GO:0032259">
    <property type="term" value="P:methylation"/>
    <property type="evidence" value="ECO:0007669"/>
    <property type="project" value="UniProtKB-KW"/>
</dbReference>
<dbReference type="Gene3D" id="3.90.380.10">
    <property type="entry name" value="Naphthalene 1,2-dioxygenase Alpha Subunit, Chain A, domain 1"/>
    <property type="match status" value="1"/>
</dbReference>
<dbReference type="InterPro" id="IPR044043">
    <property type="entry name" value="VanA_C_cat"/>
</dbReference>
<keyword evidence="1" id="KW-0001">2Fe-2S</keyword>
<evidence type="ECO:0000259" key="6">
    <source>
        <dbReference type="PROSITE" id="PS51296"/>
    </source>
</evidence>
<dbReference type="Gene3D" id="2.102.10.10">
    <property type="entry name" value="Rieske [2Fe-2S] iron-sulphur domain"/>
    <property type="match status" value="1"/>
</dbReference>
<dbReference type="Pfam" id="PF19112">
    <property type="entry name" value="VanA_C"/>
    <property type="match status" value="1"/>
</dbReference>
<evidence type="ECO:0000256" key="3">
    <source>
        <dbReference type="ARBA" id="ARBA00023002"/>
    </source>
</evidence>
<dbReference type="InterPro" id="IPR017941">
    <property type="entry name" value="Rieske_2Fe-2S"/>
</dbReference>
<organism evidence="7 8">
    <name type="scientific">Rhizorhabdus histidinilytica</name>
    <dbReference type="NCBI Taxonomy" id="439228"/>
    <lineage>
        <taxon>Bacteria</taxon>
        <taxon>Pseudomonadati</taxon>
        <taxon>Pseudomonadota</taxon>
        <taxon>Alphaproteobacteria</taxon>
        <taxon>Sphingomonadales</taxon>
        <taxon>Sphingomonadaceae</taxon>
        <taxon>Rhizorhabdus</taxon>
    </lineage>
</organism>
<sequence length="361" mass="39519">MFPRNCWYVAAMSHEIAPGAVISRMICDVPMAIFRSLDGTMSILLDRCPHRLYPLSEGTVEAHGLRCAYHGLVFAGDGGCREIPSQSEIPANACVTAYPARESHGLIWVWPGDAALAASTPLPAFETGEGYLSGLDFSCLDPSDLWGVAGPHVIHVDANYMLAVDNLLDLTHTAFVHAKTFDNAGVLDSTRIVKATGEQQLIDFFGFKNSMSAPLRNGYILDEGVPLFDNYLETYWQAPGVMILVHGAVAEGGDRERDGAIVLNTNILTPATERSCHYFWAQSVYRNRGDGKVRDLWEVMTKAAFAEDEHTLQRQQANLERFGASSLADDVSLILKADKAIVLARRMVSRMVRGEEAAKAA</sequence>
<keyword evidence="8" id="KW-1185">Reference proteome</keyword>
<keyword evidence="3" id="KW-0560">Oxidoreductase</keyword>
<dbReference type="SUPFAM" id="SSF50022">
    <property type="entry name" value="ISP domain"/>
    <property type="match status" value="1"/>
</dbReference>
<dbReference type="RefSeq" id="WP_079649151.1">
    <property type="nucleotide sequence ID" value="NZ_FUYM01000007.1"/>
</dbReference>
<dbReference type="OrthoDB" id="9800776at2"/>
<dbReference type="SUPFAM" id="SSF55961">
    <property type="entry name" value="Bet v1-like"/>
    <property type="match status" value="1"/>
</dbReference>
<protein>
    <submittedName>
        <fullName evidence="7">Vanillate O-demethylase monooxygenase subunit</fullName>
    </submittedName>
</protein>
<dbReference type="GO" id="GO:0008168">
    <property type="term" value="F:methyltransferase activity"/>
    <property type="evidence" value="ECO:0007669"/>
    <property type="project" value="UniProtKB-KW"/>
</dbReference>
<gene>
    <name evidence="7" type="ORF">SAMN06295920_10749</name>
</gene>
<keyword evidence="7" id="KW-0503">Monooxygenase</keyword>
<proteinExistence type="predicted"/>
<evidence type="ECO:0000256" key="1">
    <source>
        <dbReference type="ARBA" id="ARBA00022714"/>
    </source>
</evidence>
<evidence type="ECO:0000256" key="5">
    <source>
        <dbReference type="ARBA" id="ARBA00023014"/>
    </source>
</evidence>
<dbReference type="Proteomes" id="UP000189818">
    <property type="component" value="Unassembled WGS sequence"/>
</dbReference>
<keyword evidence="2" id="KW-0479">Metal-binding</keyword>
<evidence type="ECO:0000313" key="7">
    <source>
        <dbReference type="EMBL" id="SKB84271.1"/>
    </source>
</evidence>
<evidence type="ECO:0000256" key="2">
    <source>
        <dbReference type="ARBA" id="ARBA00022723"/>
    </source>
</evidence>
<dbReference type="Pfam" id="PF00355">
    <property type="entry name" value="Rieske"/>
    <property type="match status" value="1"/>
</dbReference>
<evidence type="ECO:0000256" key="4">
    <source>
        <dbReference type="ARBA" id="ARBA00023004"/>
    </source>
</evidence>
<reference evidence="8" key="1">
    <citation type="submission" date="2017-02" db="EMBL/GenBank/DDBJ databases">
        <authorList>
            <person name="Varghese N."/>
            <person name="Submissions S."/>
        </authorList>
    </citation>
    <scope>NUCLEOTIDE SEQUENCE [LARGE SCALE GENOMIC DNA]</scope>
    <source>
        <strain evidence="8">UM2</strain>
    </source>
</reference>
<dbReference type="STRING" id="439228.SAMN06295920_10749"/>
<dbReference type="InterPro" id="IPR050584">
    <property type="entry name" value="Cholesterol_7-desaturase"/>
</dbReference>
<dbReference type="EMBL" id="FUYM01000007">
    <property type="protein sequence ID" value="SKB84271.1"/>
    <property type="molecule type" value="Genomic_DNA"/>
</dbReference>
<keyword evidence="7" id="KW-0489">Methyltransferase</keyword>
<keyword evidence="4" id="KW-0408">Iron</keyword>
<dbReference type="AlphaFoldDB" id="A0A1T5EK06"/>
<dbReference type="InterPro" id="IPR036922">
    <property type="entry name" value="Rieske_2Fe-2S_sf"/>
</dbReference>
<evidence type="ECO:0000313" key="8">
    <source>
        <dbReference type="Proteomes" id="UP000189818"/>
    </source>
</evidence>
<name>A0A1T5EK06_9SPHN</name>
<keyword evidence="7" id="KW-0808">Transferase</keyword>
<dbReference type="PROSITE" id="PS51296">
    <property type="entry name" value="RIESKE"/>
    <property type="match status" value="1"/>
</dbReference>